<dbReference type="Pfam" id="PF01825">
    <property type="entry name" value="GPS"/>
    <property type="match status" value="1"/>
</dbReference>
<feature type="domain" description="G-protein coupled receptors family 2 profile 1" evidence="22">
    <location>
        <begin position="1793"/>
        <end position="1868"/>
    </location>
</feature>
<feature type="domain" description="Cadherin" evidence="23">
    <location>
        <begin position="774"/>
        <end position="879"/>
    </location>
</feature>
<keyword evidence="8 19" id="KW-0732">Signal</keyword>
<dbReference type="Pfam" id="PF00053">
    <property type="entry name" value="EGF_laminin"/>
    <property type="match status" value="1"/>
</dbReference>
<dbReference type="PRINTS" id="PR00205">
    <property type="entry name" value="CADHERIN"/>
</dbReference>
<dbReference type="SUPFAM" id="SSF49899">
    <property type="entry name" value="Concanavalin A-like lectins/glucanases"/>
    <property type="match status" value="2"/>
</dbReference>
<feature type="transmembrane region" description="Helical" evidence="18">
    <location>
        <begin position="2249"/>
        <end position="2272"/>
    </location>
</feature>
<feature type="transmembrane region" description="Helical" evidence="18">
    <location>
        <begin position="2326"/>
        <end position="2350"/>
    </location>
</feature>
<feature type="domain" description="EGF-like" evidence="21">
    <location>
        <begin position="1464"/>
        <end position="1500"/>
    </location>
</feature>
<dbReference type="SMART" id="SM00179">
    <property type="entry name" value="EGF_CA"/>
    <property type="match status" value="2"/>
</dbReference>
<dbReference type="PANTHER" id="PTHR24026:SF51">
    <property type="entry name" value="PROTOCADHERIN-LIKE WING POLARITY PROTEIN STAN"/>
    <property type="match status" value="1"/>
</dbReference>
<evidence type="ECO:0000256" key="9">
    <source>
        <dbReference type="ARBA" id="ARBA00022737"/>
    </source>
</evidence>
<dbReference type="InterPro" id="IPR001791">
    <property type="entry name" value="Laminin_G"/>
</dbReference>
<dbReference type="PROSITE" id="PS00022">
    <property type="entry name" value="EGF_1"/>
    <property type="match status" value="2"/>
</dbReference>
<feature type="domain" description="EGF-like" evidence="21">
    <location>
        <begin position="1285"/>
        <end position="1321"/>
    </location>
</feature>
<dbReference type="GO" id="GO:0004930">
    <property type="term" value="F:G protein-coupled receptor activity"/>
    <property type="evidence" value="ECO:0007669"/>
    <property type="project" value="InterPro"/>
</dbReference>
<dbReference type="InterPro" id="IPR032471">
    <property type="entry name" value="AGRL2-4_GAIN_subdom_A"/>
</dbReference>
<dbReference type="InterPro" id="IPR000152">
    <property type="entry name" value="EGF-type_Asp/Asn_hydroxyl_site"/>
</dbReference>
<comment type="caution">
    <text evidence="17">Lacks conserved residue(s) required for the propagation of feature annotation.</text>
</comment>
<dbReference type="SMART" id="SM00303">
    <property type="entry name" value="GPS"/>
    <property type="match status" value="1"/>
</dbReference>
<feature type="domain" description="Cadherin" evidence="23">
    <location>
        <begin position="460"/>
        <end position="566"/>
    </location>
</feature>
<dbReference type="CDD" id="cd00055">
    <property type="entry name" value="EGF_Lam"/>
    <property type="match status" value="1"/>
</dbReference>
<feature type="transmembrane region" description="Helical" evidence="18">
    <location>
        <begin position="2371"/>
        <end position="2392"/>
    </location>
</feature>
<accession>A0A085MJ87</accession>
<feature type="domain" description="Cadherin" evidence="23">
    <location>
        <begin position="240"/>
        <end position="352"/>
    </location>
</feature>
<dbReference type="InterPro" id="IPR002049">
    <property type="entry name" value="LE_dom"/>
</dbReference>
<dbReference type="Pfam" id="PF00008">
    <property type="entry name" value="EGF"/>
    <property type="match status" value="1"/>
</dbReference>
<evidence type="ECO:0000256" key="16">
    <source>
        <dbReference type="PROSITE-ProRule" id="PRU00043"/>
    </source>
</evidence>
<dbReference type="Gene3D" id="2.10.25.10">
    <property type="entry name" value="Laminin"/>
    <property type="match status" value="3"/>
</dbReference>
<organism evidence="24 25">
    <name type="scientific">Trichuris suis</name>
    <name type="common">pig whipworm</name>
    <dbReference type="NCBI Taxonomy" id="68888"/>
    <lineage>
        <taxon>Eukaryota</taxon>
        <taxon>Metazoa</taxon>
        <taxon>Ecdysozoa</taxon>
        <taxon>Nematoda</taxon>
        <taxon>Enoplea</taxon>
        <taxon>Dorylaimia</taxon>
        <taxon>Trichinellida</taxon>
        <taxon>Trichuridae</taxon>
        <taxon>Trichuris</taxon>
    </lineage>
</organism>
<feature type="domain" description="EGF-like" evidence="21">
    <location>
        <begin position="1661"/>
        <end position="1700"/>
    </location>
</feature>
<dbReference type="FunFam" id="2.60.40.60:FF:000020">
    <property type="entry name" value="Dachsous cadherin-related 1b"/>
    <property type="match status" value="2"/>
</dbReference>
<dbReference type="PROSITE" id="PS50025">
    <property type="entry name" value="LAM_G_DOMAIN"/>
    <property type="match status" value="2"/>
</dbReference>
<dbReference type="Gene3D" id="2.60.40.60">
    <property type="entry name" value="Cadherins"/>
    <property type="match status" value="9"/>
</dbReference>
<dbReference type="PROSITE" id="PS00232">
    <property type="entry name" value="CADHERIN_1"/>
    <property type="match status" value="5"/>
</dbReference>
<evidence type="ECO:0000313" key="25">
    <source>
        <dbReference type="Proteomes" id="UP000030764"/>
    </source>
</evidence>
<dbReference type="Gene3D" id="2.60.120.200">
    <property type="match status" value="2"/>
</dbReference>
<dbReference type="SUPFAM" id="SSF49313">
    <property type="entry name" value="Cadherin-like"/>
    <property type="match status" value="9"/>
</dbReference>
<dbReference type="InterPro" id="IPR000203">
    <property type="entry name" value="GPS"/>
</dbReference>
<keyword evidence="14 17" id="KW-1015">Disulfide bond</keyword>
<dbReference type="InterPro" id="IPR046338">
    <property type="entry name" value="GAIN_dom_sf"/>
</dbReference>
<dbReference type="InterPro" id="IPR036445">
    <property type="entry name" value="GPCR_2_extracell_dom_sf"/>
</dbReference>
<evidence type="ECO:0000256" key="14">
    <source>
        <dbReference type="ARBA" id="ARBA00023157"/>
    </source>
</evidence>
<evidence type="ECO:0000256" key="11">
    <source>
        <dbReference type="ARBA" id="ARBA00022889"/>
    </source>
</evidence>
<dbReference type="FunFam" id="2.60.40.60:FF:000013">
    <property type="entry name" value="Cadherin EGF LAG seven-pass G-type receptor"/>
    <property type="match status" value="1"/>
</dbReference>
<dbReference type="CDD" id="cd11304">
    <property type="entry name" value="Cadherin_repeat"/>
    <property type="match status" value="8"/>
</dbReference>
<keyword evidence="25" id="KW-1185">Reference proteome</keyword>
<keyword evidence="12 18" id="KW-1133">Transmembrane helix</keyword>
<dbReference type="FunFam" id="2.10.25.10:FF:000012">
    <property type="entry name" value="Delta-like protein"/>
    <property type="match status" value="1"/>
</dbReference>
<dbReference type="CDD" id="cd00054">
    <property type="entry name" value="EGF_CA"/>
    <property type="match status" value="2"/>
</dbReference>
<keyword evidence="4" id="KW-0217">Developmental protein</keyword>
<feature type="domain" description="Cadherin" evidence="23">
    <location>
        <begin position="671"/>
        <end position="773"/>
    </location>
</feature>
<reference evidence="24 25" key="1">
    <citation type="journal article" date="2014" name="Nat. Genet.">
        <title>Genome and transcriptome of the porcine whipworm Trichuris suis.</title>
        <authorList>
            <person name="Jex A.R."/>
            <person name="Nejsum P."/>
            <person name="Schwarz E.M."/>
            <person name="Hu L."/>
            <person name="Young N.D."/>
            <person name="Hall R.S."/>
            <person name="Korhonen P.K."/>
            <person name="Liao S."/>
            <person name="Thamsborg S."/>
            <person name="Xia J."/>
            <person name="Xu P."/>
            <person name="Wang S."/>
            <person name="Scheerlinck J.P."/>
            <person name="Hofmann A."/>
            <person name="Sternberg P.W."/>
            <person name="Wang J."/>
            <person name="Gasser R.B."/>
        </authorList>
    </citation>
    <scope>NUCLEOTIDE SEQUENCE [LARGE SCALE GENOMIC DNA]</scope>
    <source>
        <strain evidence="24">DCEP-RM93M</strain>
    </source>
</reference>
<feature type="transmembrane region" description="Helical" evidence="18">
    <location>
        <begin position="2398"/>
        <end position="2420"/>
    </location>
</feature>
<dbReference type="InterPro" id="IPR000742">
    <property type="entry name" value="EGF"/>
</dbReference>
<evidence type="ECO:0000313" key="24">
    <source>
        <dbReference type="EMBL" id="KFD57283.1"/>
    </source>
</evidence>
<dbReference type="Gene3D" id="4.10.1240.10">
    <property type="entry name" value="GPCR, family 2, extracellular hormone receptor domain"/>
    <property type="match status" value="1"/>
</dbReference>
<dbReference type="GO" id="GO:0022603">
    <property type="term" value="P:regulation of anatomical structure morphogenesis"/>
    <property type="evidence" value="ECO:0007669"/>
    <property type="project" value="UniProtKB-ARBA"/>
</dbReference>
<keyword evidence="9" id="KW-0677">Repeat</keyword>
<evidence type="ECO:0000256" key="2">
    <source>
        <dbReference type="ARBA" id="ARBA00004251"/>
    </source>
</evidence>
<name>A0A085MJ87_9BILA</name>
<evidence type="ECO:0000259" key="21">
    <source>
        <dbReference type="PROSITE" id="PS50026"/>
    </source>
</evidence>
<dbReference type="GO" id="GO:0045597">
    <property type="term" value="P:positive regulation of cell differentiation"/>
    <property type="evidence" value="ECO:0007669"/>
    <property type="project" value="UniProtKB-ARBA"/>
</dbReference>
<feature type="chain" id="PRO_5001795343" description="Cadherin domain protein" evidence="19">
    <location>
        <begin position="21"/>
        <end position="2592"/>
    </location>
</feature>
<dbReference type="PROSITE" id="PS00010">
    <property type="entry name" value="ASX_HYDROXYL"/>
    <property type="match status" value="1"/>
</dbReference>
<dbReference type="GO" id="GO:0048638">
    <property type="term" value="P:regulation of developmental growth"/>
    <property type="evidence" value="ECO:0007669"/>
    <property type="project" value="UniProtKB-ARBA"/>
</dbReference>
<feature type="domain" description="Cadherin" evidence="23">
    <location>
        <begin position="880"/>
        <end position="987"/>
    </location>
</feature>
<dbReference type="SMART" id="SM00180">
    <property type="entry name" value="EGF_Lam"/>
    <property type="match status" value="1"/>
</dbReference>
<evidence type="ECO:0000256" key="19">
    <source>
        <dbReference type="SAM" id="SignalP"/>
    </source>
</evidence>
<dbReference type="GO" id="GO:0016339">
    <property type="term" value="P:calcium-dependent cell-cell adhesion via plasma membrane cell adhesion molecules"/>
    <property type="evidence" value="ECO:0007669"/>
    <property type="project" value="UniProtKB-ARBA"/>
</dbReference>
<keyword evidence="15" id="KW-0325">Glycoprotein</keyword>
<evidence type="ECO:0000256" key="4">
    <source>
        <dbReference type="ARBA" id="ARBA00022473"/>
    </source>
</evidence>
<dbReference type="GO" id="GO:0005509">
    <property type="term" value="F:calcium ion binding"/>
    <property type="evidence" value="ECO:0007669"/>
    <property type="project" value="UniProtKB-UniRule"/>
</dbReference>
<feature type="domain" description="Cadherin" evidence="23">
    <location>
        <begin position="353"/>
        <end position="459"/>
    </location>
</feature>
<dbReference type="InterPro" id="IPR002126">
    <property type="entry name" value="Cadherin-like_dom"/>
</dbReference>
<feature type="domain" description="Cadherin" evidence="23">
    <location>
        <begin position="135"/>
        <end position="239"/>
    </location>
</feature>
<evidence type="ECO:0000259" key="20">
    <source>
        <dbReference type="PROSITE" id="PS50025"/>
    </source>
</evidence>
<gene>
    <name evidence="24" type="ORF">M513_01794</name>
</gene>
<evidence type="ECO:0000256" key="3">
    <source>
        <dbReference type="ARBA" id="ARBA00004651"/>
    </source>
</evidence>
<dbReference type="GO" id="GO:0007156">
    <property type="term" value="P:homophilic cell adhesion via plasma membrane adhesion molecules"/>
    <property type="evidence" value="ECO:0007669"/>
    <property type="project" value="InterPro"/>
</dbReference>
<comment type="subcellular location">
    <subcellularLocation>
        <location evidence="1">Apical cell membrane</location>
    </subcellularLocation>
    <subcellularLocation>
        <location evidence="3">Cell membrane</location>
        <topology evidence="3">Multi-pass membrane protein</topology>
    </subcellularLocation>
    <subcellularLocation>
        <location evidence="2">Cell membrane</location>
        <topology evidence="2">Single-pass type I membrane protein</topology>
    </subcellularLocation>
</comment>
<evidence type="ECO:0000256" key="10">
    <source>
        <dbReference type="ARBA" id="ARBA00022837"/>
    </source>
</evidence>
<feature type="transmembrane region" description="Helical" evidence="18">
    <location>
        <begin position="2185"/>
        <end position="2207"/>
    </location>
</feature>
<dbReference type="PROSITE" id="PS50268">
    <property type="entry name" value="CADHERIN_2"/>
    <property type="match status" value="8"/>
</dbReference>
<dbReference type="Pfam" id="PF00054">
    <property type="entry name" value="Laminin_G_1"/>
    <property type="match status" value="1"/>
</dbReference>
<keyword evidence="11" id="KW-0130">Cell adhesion</keyword>
<evidence type="ECO:0000256" key="18">
    <source>
        <dbReference type="SAM" id="Phobius"/>
    </source>
</evidence>
<protein>
    <recommendedName>
        <fullName evidence="26">Cadherin domain protein</fullName>
    </recommendedName>
</protein>
<dbReference type="SMART" id="SM00282">
    <property type="entry name" value="LamG"/>
    <property type="match status" value="2"/>
</dbReference>
<dbReference type="GO" id="GO:0016324">
    <property type="term" value="C:apical plasma membrane"/>
    <property type="evidence" value="ECO:0007669"/>
    <property type="project" value="UniProtKB-SubCell"/>
</dbReference>
<dbReference type="EMBL" id="KL363189">
    <property type="protein sequence ID" value="KFD57283.1"/>
    <property type="molecule type" value="Genomic_DNA"/>
</dbReference>
<keyword evidence="13 18" id="KW-0472">Membrane</keyword>
<keyword evidence="6 17" id="KW-0245">EGF-like domain</keyword>
<evidence type="ECO:0000259" key="23">
    <source>
        <dbReference type="PROSITE" id="PS50268"/>
    </source>
</evidence>
<evidence type="ECO:0000256" key="5">
    <source>
        <dbReference type="ARBA" id="ARBA00022475"/>
    </source>
</evidence>
<evidence type="ECO:0000256" key="8">
    <source>
        <dbReference type="ARBA" id="ARBA00022729"/>
    </source>
</evidence>
<evidence type="ECO:0000256" key="1">
    <source>
        <dbReference type="ARBA" id="ARBA00004221"/>
    </source>
</evidence>
<keyword evidence="5" id="KW-1003">Cell membrane</keyword>
<evidence type="ECO:0008006" key="26">
    <source>
        <dbReference type="Google" id="ProtNLM"/>
    </source>
</evidence>
<dbReference type="CDD" id="cd00110">
    <property type="entry name" value="LamG"/>
    <property type="match status" value="1"/>
</dbReference>
<dbReference type="InterPro" id="IPR015919">
    <property type="entry name" value="Cadherin-like_sf"/>
</dbReference>
<evidence type="ECO:0000256" key="17">
    <source>
        <dbReference type="PROSITE-ProRule" id="PRU00076"/>
    </source>
</evidence>
<dbReference type="PANTHER" id="PTHR24026">
    <property type="entry name" value="FAT ATYPICAL CADHERIN-RELATED"/>
    <property type="match status" value="1"/>
</dbReference>
<feature type="domain" description="Laminin G" evidence="20">
    <location>
        <begin position="1261"/>
        <end position="1461"/>
    </location>
</feature>
<feature type="domain" description="Cadherin" evidence="23">
    <location>
        <begin position="567"/>
        <end position="670"/>
    </location>
</feature>
<evidence type="ECO:0000256" key="7">
    <source>
        <dbReference type="ARBA" id="ARBA00022692"/>
    </source>
</evidence>
<keyword evidence="10 16" id="KW-0106">Calcium</keyword>
<sequence>MNFIAVLALSCFCVLPAILCRLNRYIFYETVTLKNQCQSSDDPVWRDFESWLKVHRLGKSILWHQFGSLFVHNGSLYFKKPICLDQPLEHTLSGTIYSPLSFHQPFLVTIKFVPPQMVSRRRRHSHRKACELLLNQSRYEVDILEEVEPPVHVLTMRNHRAAGSFAVFSLTGVNNLQSGSLFAINRTSGEIFTTGRLDREQVDRHMLRVTCTEVSHPKQAAVAIVVVSVIDVNDHNPIFEQSNYATMISEAIEPGTSILHIHAHDEDIGPNGQVEYHIAPGQVDCTASGLPFTLGADDGVLRVQKPLDRETCAFYRLEVNACDRSLPVTSRRCSKALVEVTIDDENDNVPQFQMENYYVEINEDVDFRIRPVIAQVVATDQDSGENGQVRYSIVSGNADLRFSIDYITGEVRVVDKLDYQQKNHYELLIRAQDGGHHSRSNTTLLGIRVLDVNDHPPRFYTTLFQESVKEDVPVGHRVLRLIAHDPDSGNNAEIRYSILSQPSEQTLPLQLDELSGWLSVVEPLDHEVMSRIEFTVQARDMGQPPLNSTARVIIHVLDVNDNPPSFPEKFVNVSVEETSPRGKRLLQIKAYDPDGSDSRLDYSIVSGNDDRMFILLNDENNECSLAIDQQLDYRTKAMYFLGLKVTDNGGHSDTMTVQVQVLDVNSPPTFSEQAISVHISEAEPVGSIVTVVRAVDMDDGENARLNYTMDTDSEYFSIDPETGVISLIHPLDRESKSKFDLKISATDNGSPPLSCQIEVEIIIDDVNDNAPRFVESVYRLSVSEDTPVGASLIQLTAVDADYGLNSRITYLLDVEGNENNTFHIDANSGVIRLAYPLDRETIAAYNLTAIAVDKGQPPLLGQVSVIVAVTDVNDNPPKFQQDQYQFDVKENSPRGTVIGHLLAEDPDEGSNAVMVYKIFGGEDAASFEIHSTETETLGVDVLTRTDLDFESDQRTYHFYVQASSGELSSITEVIVRVLDVNDHAPVLNDFNVVIYNYQATNQWSPRKWSGLVGRVPAFDLDINDTLQYRIISGNEAELIELDESNGNLRLASALSTNRPIRLSMRILVSDGSNKVEATCNLIVETITDKILLNSITLRALGVTVDALLTPLAYGRLVDAIATLLPSNRQDVLLFSFKQDEEISTEPVVNISLALRKAGSDNAISGEELRSLIYLNQRNLSAALHFPIVPLEENFCVREPCINYEACRSVLKFSGANDLIVTESFMLRPIHTVTTFLCECPKGYSEVRIEPYNCPMAIDPNFAIRFALEQTSLALGLRHRSECNIEVDMCFSSPCRSGGTCLSTENGYVCQCPEDFTEGRIKVSFSLGEEVRSVVLKSEQTLNDGDWHKLELHLLNQTMTVALDDCDTFFAFHPKRKLYYNQCAAKVHAKLEKKCDDRAISCYRFLDLSSPLYVGGLPQRNKQKRFRLTTPGFSGCISDLHIDHNLVDMDRYVDNHMTIAGCSGMKMYCQENPCLNGAACNNRLNTYSCDCAADFSGRNCSYEVDAATNLAKLSSYVSYNFSERVSVPFAFGVDFRTSQSDAHILTAELQSGQQLVLSVTDKLAGIIVGSKQHILTQRLVSDSKWHTLICHVEPNYLLLRLDHIYQTNVIVRDKLVGHLRMLSSGLSNDDVDHAATKFRGCLKGAFAGPRDDYKTKYLKILQQKDCSNVCDYKAGACALTDEHQRWYRCSCLEHYTGRNCESYTPTVGGKCPEGWWGLSACGPCSCDIEKGYGSNCDMATGTCGCKDSTYMDPGSGRCLPCDCNFPTGAFNSSCDRSTGQCYCRGDVVGRRCDKCQNKRAQISRTEGHCEIATDGCPESWEAKLLWRSVAKGTVQSKACPKGWRGKAARTCGTNGIWDAPRLENCVKEELEMLEERVHLLDSSRQSAAAVSWMAEKLKNSTQNQLLYGSDIMTIANIVSHILKVELENSSSPLAYQHDRHFLSNVIASLDEAFSPDQQDHTGIPDEQLGLEKLKLIRRLHDYGFRIASYQQKSKSEPIFYSGKNIVYSVEHVDTPASRNMQRILTLGKSKKMVVVDFEIPPHTREKYSSPAALFFAAYDGAYDGSLAWDLRNGSLKRKRRSVDISSPLLSVGLVNDVGLSIDRIRKPAIIAFPLDVKLSNAYLFPTCIFMVADSAVGKDPIFHWSSDGCNVNNYNVTHVICHCRRFSTFAVSMQDLMSVNPNLARVSIVVITSCYLFIATAMALRLALRKQLWTSDCITVLPLAIYYCLTLAFFELLVRTTDTPLKCTLFGNSLLFLNVALLAWMVLVPIKVYKAGVLASEQWPLSSWILHLFVITIALIYIGVKLLMAMLTKNVENCWLHFRDANLVFIAAPFFILMLLALYVCAVGIYLGCLNERKIFSISERRKVGCFLILELAIIVQWLLAFAAFNHAIYSLYYAYYAVGILTSMSFSILIFSPLLLSEKAYSKANTCEAECAKDGDLWISMNASQFEMSMKPFPEDSLIVNDKEEVTERDSLALPEDDNHPRSPTLEVVHSRSALCVKRDSMKRHPAKPDLIPSLCQKGDVSCDKDRPVALITGKNRRELATPMSDKSDTSILSPADQVLSYGQKSRPSKLFECYSEKGFVKEVPRRS</sequence>
<dbReference type="SMART" id="SM00112">
    <property type="entry name" value="CA"/>
    <property type="match status" value="9"/>
</dbReference>
<dbReference type="GO" id="GO:0051239">
    <property type="term" value="P:regulation of multicellular organismal process"/>
    <property type="evidence" value="ECO:0007669"/>
    <property type="project" value="UniProtKB-ARBA"/>
</dbReference>
<evidence type="ECO:0000256" key="13">
    <source>
        <dbReference type="ARBA" id="ARBA00023136"/>
    </source>
</evidence>
<dbReference type="PROSITE" id="PS50026">
    <property type="entry name" value="EGF_3"/>
    <property type="match status" value="3"/>
</dbReference>
<evidence type="ECO:0000256" key="15">
    <source>
        <dbReference type="ARBA" id="ARBA00023180"/>
    </source>
</evidence>
<feature type="signal peptide" evidence="19">
    <location>
        <begin position="1"/>
        <end position="20"/>
    </location>
</feature>
<dbReference type="FunFam" id="2.60.40.60:FF:000029">
    <property type="entry name" value="Cadherin EGF LAG seven-pass G-type receptor 3"/>
    <property type="match status" value="1"/>
</dbReference>
<feature type="transmembrane region" description="Helical" evidence="18">
    <location>
        <begin position="2284"/>
        <end position="2306"/>
    </location>
</feature>
<dbReference type="InterPro" id="IPR001879">
    <property type="entry name" value="GPCR_2_extracellular_dom"/>
</dbReference>
<dbReference type="InterPro" id="IPR056286">
    <property type="entry name" value="Cadherin_CELSR1-3_9th"/>
</dbReference>
<dbReference type="PROSITE" id="PS50227">
    <property type="entry name" value="G_PROTEIN_RECEP_F2_3"/>
    <property type="match status" value="1"/>
</dbReference>
<dbReference type="FunFam" id="2.60.40.60:FF:000005">
    <property type="entry name" value="Protocadherin 9"/>
    <property type="match status" value="1"/>
</dbReference>
<dbReference type="Gene3D" id="2.60.220.50">
    <property type="match status" value="1"/>
</dbReference>
<dbReference type="Pfam" id="PF00028">
    <property type="entry name" value="Cadherin"/>
    <property type="match status" value="8"/>
</dbReference>
<dbReference type="InterPro" id="IPR020894">
    <property type="entry name" value="Cadherin_CS"/>
</dbReference>
<dbReference type="Pfam" id="PF23592">
    <property type="entry name" value="Cadherin_CELSR2_9th"/>
    <property type="match status" value="1"/>
</dbReference>
<dbReference type="Proteomes" id="UP000030764">
    <property type="component" value="Unassembled WGS sequence"/>
</dbReference>
<dbReference type="FunFam" id="2.60.40.60:FF:000010">
    <property type="entry name" value="Cadherin EGF LAG seven-pass G-type receptor 3"/>
    <property type="match status" value="1"/>
</dbReference>
<evidence type="ECO:0000259" key="22">
    <source>
        <dbReference type="PROSITE" id="PS50227"/>
    </source>
</evidence>
<feature type="domain" description="Laminin G" evidence="20">
    <location>
        <begin position="1505"/>
        <end position="1676"/>
    </location>
</feature>
<dbReference type="SMART" id="SM00181">
    <property type="entry name" value="EGF"/>
    <property type="match status" value="4"/>
</dbReference>
<proteinExistence type="predicted"/>
<evidence type="ECO:0000256" key="12">
    <source>
        <dbReference type="ARBA" id="ARBA00022989"/>
    </source>
</evidence>
<feature type="transmembrane region" description="Helical" evidence="18">
    <location>
        <begin position="2219"/>
        <end position="2237"/>
    </location>
</feature>
<feature type="disulfide bond" evidence="17">
    <location>
        <begin position="1690"/>
        <end position="1699"/>
    </location>
</feature>
<keyword evidence="7 18" id="KW-0812">Transmembrane</keyword>
<dbReference type="InterPro" id="IPR001881">
    <property type="entry name" value="EGF-like_Ca-bd_dom"/>
</dbReference>
<feature type="disulfide bond" evidence="17">
    <location>
        <begin position="1490"/>
        <end position="1499"/>
    </location>
</feature>
<dbReference type="InterPro" id="IPR013320">
    <property type="entry name" value="ConA-like_dom_sf"/>
</dbReference>
<dbReference type="SMART" id="SM00008">
    <property type="entry name" value="HormR"/>
    <property type="match status" value="1"/>
</dbReference>
<evidence type="ECO:0000256" key="6">
    <source>
        <dbReference type="ARBA" id="ARBA00022536"/>
    </source>
</evidence>
<dbReference type="Pfam" id="PF16489">
    <property type="entry name" value="GAIN"/>
    <property type="match status" value="1"/>
</dbReference>